<reference evidence="3" key="1">
    <citation type="submission" date="2021-10" db="EMBL/GenBank/DDBJ databases">
        <authorList>
            <person name="Piombo E."/>
        </authorList>
    </citation>
    <scope>NUCLEOTIDE SEQUENCE</scope>
</reference>
<feature type="compositionally biased region" description="Basic and acidic residues" evidence="1">
    <location>
        <begin position="261"/>
        <end position="279"/>
    </location>
</feature>
<dbReference type="InterPro" id="IPR055936">
    <property type="entry name" value="DUF7514"/>
</dbReference>
<dbReference type="Pfam" id="PF24355">
    <property type="entry name" value="DUF7514"/>
    <property type="match status" value="1"/>
</dbReference>
<proteinExistence type="predicted"/>
<feature type="compositionally biased region" description="Basic and acidic residues" evidence="1">
    <location>
        <begin position="461"/>
        <end position="490"/>
    </location>
</feature>
<gene>
    <name evidence="3" type="ORF">CRHIZ90672A_00000881</name>
</gene>
<accession>A0A9N9V2P1</accession>
<feature type="compositionally biased region" description="Polar residues" evidence="1">
    <location>
        <begin position="281"/>
        <end position="291"/>
    </location>
</feature>
<dbReference type="PANTHER" id="PTHR39611:SF2">
    <property type="entry name" value="HYDROXYPROLINE-RICH GLYCOPROTEIN DZ-HRGP"/>
    <property type="match status" value="1"/>
</dbReference>
<dbReference type="OrthoDB" id="5420895at2759"/>
<feature type="compositionally biased region" description="Pro residues" evidence="1">
    <location>
        <begin position="354"/>
        <end position="364"/>
    </location>
</feature>
<dbReference type="AlphaFoldDB" id="A0A9N9V2P1"/>
<feature type="region of interest" description="Disordered" evidence="1">
    <location>
        <begin position="191"/>
        <end position="505"/>
    </location>
</feature>
<feature type="compositionally biased region" description="Polar residues" evidence="1">
    <location>
        <begin position="203"/>
        <end position="212"/>
    </location>
</feature>
<evidence type="ECO:0000256" key="1">
    <source>
        <dbReference type="SAM" id="MobiDB-lite"/>
    </source>
</evidence>
<keyword evidence="4" id="KW-1185">Reference proteome</keyword>
<dbReference type="PANTHER" id="PTHR39611">
    <property type="entry name" value="HYDROXYPROLINE-RICH GLYCOPROTEIN DZ-HRGP-RELATED"/>
    <property type="match status" value="1"/>
</dbReference>
<evidence type="ECO:0000313" key="3">
    <source>
        <dbReference type="EMBL" id="CAH0015041.1"/>
    </source>
</evidence>
<evidence type="ECO:0000259" key="2">
    <source>
        <dbReference type="Pfam" id="PF24355"/>
    </source>
</evidence>
<organism evidence="3 4">
    <name type="scientific">Clonostachys rhizophaga</name>
    <dbReference type="NCBI Taxonomy" id="160324"/>
    <lineage>
        <taxon>Eukaryota</taxon>
        <taxon>Fungi</taxon>
        <taxon>Dikarya</taxon>
        <taxon>Ascomycota</taxon>
        <taxon>Pezizomycotina</taxon>
        <taxon>Sordariomycetes</taxon>
        <taxon>Hypocreomycetidae</taxon>
        <taxon>Hypocreales</taxon>
        <taxon>Bionectriaceae</taxon>
        <taxon>Clonostachys</taxon>
    </lineage>
</organism>
<feature type="compositionally biased region" description="Basic and acidic residues" evidence="1">
    <location>
        <begin position="386"/>
        <end position="396"/>
    </location>
</feature>
<evidence type="ECO:0000313" key="4">
    <source>
        <dbReference type="Proteomes" id="UP000696573"/>
    </source>
</evidence>
<feature type="domain" description="DUF7514" evidence="2">
    <location>
        <begin position="23"/>
        <end position="185"/>
    </location>
</feature>
<dbReference type="EMBL" id="CABFNQ020000444">
    <property type="protein sequence ID" value="CAH0015041.1"/>
    <property type="molecule type" value="Genomic_DNA"/>
</dbReference>
<feature type="compositionally biased region" description="Basic and acidic residues" evidence="1">
    <location>
        <begin position="366"/>
        <end position="377"/>
    </location>
</feature>
<name>A0A9N9V2P1_9HYPO</name>
<dbReference type="Proteomes" id="UP000696573">
    <property type="component" value="Unassembled WGS sequence"/>
</dbReference>
<feature type="non-terminal residue" evidence="3">
    <location>
        <position position="505"/>
    </location>
</feature>
<protein>
    <recommendedName>
        <fullName evidence="2">DUF7514 domain-containing protein</fullName>
    </recommendedName>
</protein>
<feature type="compositionally biased region" description="Basic and acidic residues" evidence="1">
    <location>
        <begin position="192"/>
        <end position="202"/>
    </location>
</feature>
<sequence>MKSASGDAPPSQDSKPSSMQYTWMFEGNNAPTKQLDALLRAIAHYITREIGDRNDPHLTPKKLAAFYKAVGGDYDCSLFTALFDKDDHTISSMWQLTGCQHSLQPTDNDYAPPSIPALTSRGFSRWESLEILLGPEEHVPFLQYAVKNWNLKNLETGEAFPSDLPKNVFPAQPDPDVDRWHEDCAANLWKEASSEDLPKVTKSEPTPETSSGPKFAYPKNADGHPYPRGQRPVSFTHVHGPPRPSAAAHHSTGRMPSRTPEIPRRESPPSRERERRRSFSDYPSSTTQENFPSHSSYPPPAPSADANLRRPPAQARRHSHPRPLGSDSSDDEEQPNRRPQNSPQVPHNRRYPPSVQPSPNPGRSPRPSEPRMEELKRRAGSSPRLGIRERVSEKVAHIFPGAPIGTGRGAERRPQSDSRPGSYDSTRARRSPHQRAPPSRLQREFPDSESAGSPGSDSEDEVGRRARAREDRERERERERERDRYSDKSRPPKTATAKPTEARSP</sequence>
<comment type="caution">
    <text evidence="3">The sequence shown here is derived from an EMBL/GenBank/DDBJ whole genome shotgun (WGS) entry which is preliminary data.</text>
</comment>